<dbReference type="AlphaFoldDB" id="A0A0P0NVY8"/>
<dbReference type="EMBL" id="CP013002">
    <property type="protein sequence ID" value="ALL12189.1"/>
    <property type="molecule type" value="Genomic_DNA"/>
</dbReference>
<protein>
    <submittedName>
        <fullName evidence="2">Uncharacterized protein</fullName>
    </submittedName>
</protein>
<evidence type="ECO:0000313" key="3">
    <source>
        <dbReference type="Proteomes" id="UP000056905"/>
    </source>
</evidence>
<organism evidence="2 3">
    <name type="scientific">Caulobacter henricii</name>
    <dbReference type="NCBI Taxonomy" id="69395"/>
    <lineage>
        <taxon>Bacteria</taxon>
        <taxon>Pseudomonadati</taxon>
        <taxon>Pseudomonadota</taxon>
        <taxon>Alphaproteobacteria</taxon>
        <taxon>Caulobacterales</taxon>
        <taxon>Caulobacteraceae</taxon>
        <taxon>Caulobacter</taxon>
    </lineage>
</organism>
<feature type="signal peptide" evidence="1">
    <location>
        <begin position="1"/>
        <end position="22"/>
    </location>
</feature>
<dbReference type="KEGG" id="chq:AQ619_01765"/>
<dbReference type="OrthoDB" id="7187628at2"/>
<proteinExistence type="predicted"/>
<name>A0A0P0NVY8_9CAUL</name>
<keyword evidence="3" id="KW-1185">Reference proteome</keyword>
<accession>A0A0P0NVY8</accession>
<dbReference type="RefSeq" id="WP_062143416.1">
    <property type="nucleotide sequence ID" value="NZ_CP013002.1"/>
</dbReference>
<dbReference type="STRING" id="69395.AQ619_01765"/>
<evidence type="ECO:0000313" key="2">
    <source>
        <dbReference type="EMBL" id="ALL12189.1"/>
    </source>
</evidence>
<evidence type="ECO:0000256" key="1">
    <source>
        <dbReference type="SAM" id="SignalP"/>
    </source>
</evidence>
<gene>
    <name evidence="2" type="ORF">AQ619_01765</name>
</gene>
<feature type="chain" id="PRO_5006052404" evidence="1">
    <location>
        <begin position="23"/>
        <end position="265"/>
    </location>
</feature>
<keyword evidence="1" id="KW-0732">Signal</keyword>
<sequence>MRRRSSLLIGCLSLAAAGPALAGDTACWFENGAIVAPAALADMAGDFVIDLSAPQTLLHDTKAQMSGYAQTDLTLPVKLAGQRLEAVPIVVRDLDYRSVGFIAPIVGVIGADILDRYVVSLDFAPCRLSLEARDAALTPAAAPLAVTVVGGVATVRATASDGFTSLTGAFALDTASNGGVRARGEADAPRQKPAGRLAGLSLNGTLRQHLKAVVAGDLPEGVAGAVGVQLLSAYRLRLDAQGGHLWLLPARWAAKEKGPGVSARP</sequence>
<dbReference type="Proteomes" id="UP000056905">
    <property type="component" value="Chromosome"/>
</dbReference>
<reference evidence="2 3" key="1">
    <citation type="submission" date="2015-10" db="EMBL/GenBank/DDBJ databases">
        <title>Conservation of the essential genome among Caulobacter and Brevundimonas species.</title>
        <authorList>
            <person name="Scott D."/>
            <person name="Ely B."/>
        </authorList>
    </citation>
    <scope>NUCLEOTIDE SEQUENCE [LARGE SCALE GENOMIC DNA]</scope>
    <source>
        <strain evidence="2 3">CB4</strain>
    </source>
</reference>